<comment type="caution">
    <text evidence="1">The sequence shown here is derived from an EMBL/GenBank/DDBJ whole genome shotgun (WGS) entry which is preliminary data.</text>
</comment>
<evidence type="ECO:0000313" key="1">
    <source>
        <dbReference type="EMBL" id="GAG47020.1"/>
    </source>
</evidence>
<dbReference type="PANTHER" id="PTHR43512">
    <property type="entry name" value="TRANSLATION FACTOR GUF1-RELATED"/>
    <property type="match status" value="1"/>
</dbReference>
<dbReference type="Gene3D" id="2.40.30.10">
    <property type="entry name" value="Translation factors"/>
    <property type="match status" value="1"/>
</dbReference>
<evidence type="ECO:0008006" key="2">
    <source>
        <dbReference type="Google" id="ProtNLM"/>
    </source>
</evidence>
<reference evidence="1" key="1">
    <citation type="journal article" date="2014" name="Front. Microbiol.">
        <title>High frequency of phylogenetically diverse reductive dehalogenase-homologous genes in deep subseafloor sedimentary metagenomes.</title>
        <authorList>
            <person name="Kawai M."/>
            <person name="Futagami T."/>
            <person name="Toyoda A."/>
            <person name="Takaki Y."/>
            <person name="Nishi S."/>
            <person name="Hori S."/>
            <person name="Arai W."/>
            <person name="Tsubouchi T."/>
            <person name="Morono Y."/>
            <person name="Uchiyama I."/>
            <person name="Ito T."/>
            <person name="Fujiyama A."/>
            <person name="Inagaki F."/>
            <person name="Takami H."/>
        </authorList>
    </citation>
    <scope>NUCLEOTIDE SEQUENCE</scope>
    <source>
        <strain evidence="1">Expedition CK06-06</strain>
    </source>
</reference>
<dbReference type="EMBL" id="BARS01058275">
    <property type="protein sequence ID" value="GAG47020.1"/>
    <property type="molecule type" value="Genomic_DNA"/>
</dbReference>
<feature type="non-terminal residue" evidence="1">
    <location>
        <position position="80"/>
    </location>
</feature>
<organism evidence="1">
    <name type="scientific">marine sediment metagenome</name>
    <dbReference type="NCBI Taxonomy" id="412755"/>
    <lineage>
        <taxon>unclassified sequences</taxon>
        <taxon>metagenomes</taxon>
        <taxon>ecological metagenomes</taxon>
    </lineage>
</organism>
<name>X0XUL8_9ZZZZ</name>
<accession>X0XUL8</accession>
<gene>
    <name evidence="1" type="ORF">S01H1_85067</name>
</gene>
<dbReference type="GO" id="GO:0045727">
    <property type="term" value="P:positive regulation of translation"/>
    <property type="evidence" value="ECO:0007669"/>
    <property type="project" value="TreeGrafter"/>
</dbReference>
<dbReference type="InterPro" id="IPR006297">
    <property type="entry name" value="EF-4"/>
</dbReference>
<sequence>MRSSRTYIITELGKFKPQMTAVDELGTGEVGYVIANIHELADVTIGDTITDYAKPASQPLPGYKPPIQMVFSDFYPGNNT</sequence>
<dbReference type="SUPFAM" id="SSF50447">
    <property type="entry name" value="Translation proteins"/>
    <property type="match status" value="1"/>
</dbReference>
<dbReference type="PANTHER" id="PTHR43512:SF4">
    <property type="entry name" value="TRANSLATION FACTOR GUF1 HOMOLOG, CHLOROPLASTIC"/>
    <property type="match status" value="1"/>
</dbReference>
<proteinExistence type="predicted"/>
<dbReference type="InterPro" id="IPR009000">
    <property type="entry name" value="Transl_B-barrel_sf"/>
</dbReference>
<dbReference type="GO" id="GO:0043022">
    <property type="term" value="F:ribosome binding"/>
    <property type="evidence" value="ECO:0007669"/>
    <property type="project" value="TreeGrafter"/>
</dbReference>
<protein>
    <recommendedName>
        <fullName evidence="2">Translation elongation factor EFTu-like domain-containing protein</fullName>
    </recommendedName>
</protein>
<dbReference type="AlphaFoldDB" id="X0XUL8"/>
<dbReference type="GO" id="GO:0005525">
    <property type="term" value="F:GTP binding"/>
    <property type="evidence" value="ECO:0007669"/>
    <property type="project" value="InterPro"/>
</dbReference>